<reference evidence="2 3" key="1">
    <citation type="journal article" date="2007" name="Nat. Biotechnol.">
        <title>Complete genome sequence of the myxobacterium Sorangium cellulosum.</title>
        <authorList>
            <person name="Schneiker S."/>
            <person name="Perlova O."/>
            <person name="Kaiser O."/>
            <person name="Gerth K."/>
            <person name="Alici A."/>
            <person name="Altmeyer M.O."/>
            <person name="Bartels D."/>
            <person name="Bekel T."/>
            <person name="Beyer S."/>
            <person name="Bode E."/>
            <person name="Bode H.B."/>
            <person name="Bolten C.J."/>
            <person name="Choudhuri J.V."/>
            <person name="Doss S."/>
            <person name="Elnakady Y.A."/>
            <person name="Frank B."/>
            <person name="Gaigalat L."/>
            <person name="Goesmann A."/>
            <person name="Groeger C."/>
            <person name="Gross F."/>
            <person name="Jelsbak L."/>
            <person name="Jelsbak L."/>
            <person name="Kalinowski J."/>
            <person name="Kegler C."/>
            <person name="Knauber T."/>
            <person name="Konietzny S."/>
            <person name="Kopp M."/>
            <person name="Krause L."/>
            <person name="Krug D."/>
            <person name="Linke B."/>
            <person name="Mahmud T."/>
            <person name="Martinez-Arias R."/>
            <person name="McHardy A.C."/>
            <person name="Merai M."/>
            <person name="Meyer F."/>
            <person name="Mormann S."/>
            <person name="Munoz-Dorado J."/>
            <person name="Perez J."/>
            <person name="Pradella S."/>
            <person name="Rachid S."/>
            <person name="Raddatz G."/>
            <person name="Rosenau F."/>
            <person name="Rueckert C."/>
            <person name="Sasse F."/>
            <person name="Scharfe M."/>
            <person name="Schuster S.C."/>
            <person name="Suen G."/>
            <person name="Treuner-Lange A."/>
            <person name="Velicer G.J."/>
            <person name="Vorholter F.-J."/>
            <person name="Weissman K.J."/>
            <person name="Welch R.D."/>
            <person name="Wenzel S.C."/>
            <person name="Whitworth D.E."/>
            <person name="Wilhelm S."/>
            <person name="Wittmann C."/>
            <person name="Bloecker H."/>
            <person name="Puehler A."/>
            <person name="Mueller R."/>
        </authorList>
    </citation>
    <scope>NUCLEOTIDE SEQUENCE [LARGE SCALE GENOMIC DNA]</scope>
    <source>
        <strain evidence="3">So ce56</strain>
    </source>
</reference>
<dbReference type="Proteomes" id="UP000002139">
    <property type="component" value="Chromosome"/>
</dbReference>
<evidence type="ECO:0000256" key="1">
    <source>
        <dbReference type="SAM" id="SignalP"/>
    </source>
</evidence>
<sequence length="235" mass="25113">MRERRWLSWLVAAVMSAGLSGCADGVGQGPPDNRPQGGQIGGVYRGCDWEAEDIDADDVSPLGFSARDVASAVSGERSVPLLWRGDKSTTATFSVGELVAARLVRSTEPDPGESSGSTELYPSACSDHVQVDVPLAFSTEDGVFDESLVVKLRAYQPDVADFVHWFDLAALQGSYEITEIDPAEFREVRVHLYGKLSPGAIEGSIGGRGDGYPIGGRPEGSVYSGYTELFDVAEF</sequence>
<keyword evidence="1" id="KW-0732">Signal</keyword>
<accession>A9GN29</accession>
<protein>
    <recommendedName>
        <fullName evidence="4">Secreted protein</fullName>
    </recommendedName>
</protein>
<name>A9GN29_SORC5</name>
<dbReference type="HOGENOM" id="CLU_1204160_0_0_7"/>
<dbReference type="RefSeq" id="WP_012235993.1">
    <property type="nucleotide sequence ID" value="NC_010162.1"/>
</dbReference>
<keyword evidence="3" id="KW-1185">Reference proteome</keyword>
<dbReference type="EMBL" id="AM746676">
    <property type="protein sequence ID" value="CAN93521.1"/>
    <property type="molecule type" value="Genomic_DNA"/>
</dbReference>
<gene>
    <name evidence="2" type="ordered locus">sce3362</name>
</gene>
<organism evidence="2 3">
    <name type="scientific">Sorangium cellulosum (strain So ce56)</name>
    <name type="common">Polyangium cellulosum (strain So ce56)</name>
    <dbReference type="NCBI Taxonomy" id="448385"/>
    <lineage>
        <taxon>Bacteria</taxon>
        <taxon>Pseudomonadati</taxon>
        <taxon>Myxococcota</taxon>
        <taxon>Polyangia</taxon>
        <taxon>Polyangiales</taxon>
        <taxon>Polyangiaceae</taxon>
        <taxon>Sorangium</taxon>
    </lineage>
</organism>
<feature type="chain" id="PRO_5002735973" description="Secreted protein" evidence="1">
    <location>
        <begin position="24"/>
        <end position="235"/>
    </location>
</feature>
<evidence type="ECO:0008006" key="4">
    <source>
        <dbReference type="Google" id="ProtNLM"/>
    </source>
</evidence>
<feature type="signal peptide" evidence="1">
    <location>
        <begin position="1"/>
        <end position="23"/>
    </location>
</feature>
<dbReference type="OrthoDB" id="5517326at2"/>
<dbReference type="PROSITE" id="PS51257">
    <property type="entry name" value="PROKAR_LIPOPROTEIN"/>
    <property type="match status" value="1"/>
</dbReference>
<evidence type="ECO:0000313" key="2">
    <source>
        <dbReference type="EMBL" id="CAN93521.1"/>
    </source>
</evidence>
<proteinExistence type="predicted"/>
<evidence type="ECO:0000313" key="3">
    <source>
        <dbReference type="Proteomes" id="UP000002139"/>
    </source>
</evidence>
<dbReference type="AlphaFoldDB" id="A9GN29"/>
<dbReference type="KEGG" id="scl:sce3362"/>